<dbReference type="EMBL" id="SOMN01000032">
    <property type="protein sequence ID" value="TFE23664.1"/>
    <property type="molecule type" value="Genomic_DNA"/>
</dbReference>
<protein>
    <recommendedName>
        <fullName evidence="3">DUF2140 family protein</fullName>
    </recommendedName>
</protein>
<evidence type="ECO:0000313" key="1">
    <source>
        <dbReference type="EMBL" id="TFE23664.1"/>
    </source>
</evidence>
<evidence type="ECO:0008006" key="3">
    <source>
        <dbReference type="Google" id="ProtNLM"/>
    </source>
</evidence>
<comment type="caution">
    <text evidence="1">The sequence shown here is derived from an EMBL/GenBank/DDBJ whole genome shotgun (WGS) entry which is preliminary data.</text>
</comment>
<dbReference type="RefSeq" id="WP_135153716.1">
    <property type="nucleotide sequence ID" value="NZ_SOMN01000032.1"/>
</dbReference>
<reference evidence="1 2" key="1">
    <citation type="submission" date="2019-03" db="EMBL/GenBank/DDBJ databases">
        <title>Cohnella endophytica sp. nov., a novel endophytic bacterium isolated from bark of Sonneratia apetala.</title>
        <authorList>
            <person name="Tuo L."/>
        </authorList>
    </citation>
    <scope>NUCLEOTIDE SEQUENCE [LARGE SCALE GENOMIC DNA]</scope>
    <source>
        <strain evidence="1 2">CCTCC AB 208254</strain>
    </source>
</reference>
<organism evidence="1 2">
    <name type="scientific">Cohnella luojiensis</name>
    <dbReference type="NCBI Taxonomy" id="652876"/>
    <lineage>
        <taxon>Bacteria</taxon>
        <taxon>Bacillati</taxon>
        <taxon>Bacillota</taxon>
        <taxon>Bacilli</taxon>
        <taxon>Bacillales</taxon>
        <taxon>Paenibacillaceae</taxon>
        <taxon>Cohnella</taxon>
    </lineage>
</organism>
<sequence length="187" mass="21058">MKKLFIGLFLFAFLIVIAGVGALYYVKPDQQLDLAYEQVPLEQRAISMVRRLSPEMILTSEDLNNLAKKSIAENPQVEKDVIVTGANFTLDGELLQADLNIIWKNRISAGLAITYRLRWDNPNVVATVEKAKMKGITLPDSMFSDRVIPIGEELPKLLKIDDLIWGDGEVKVKFKKPTLEDLQQMIG</sequence>
<name>A0A4Y8LQQ7_9BACL</name>
<dbReference type="OrthoDB" id="2664080at2"/>
<evidence type="ECO:0000313" key="2">
    <source>
        <dbReference type="Proteomes" id="UP000297900"/>
    </source>
</evidence>
<proteinExistence type="predicted"/>
<accession>A0A4Y8LQQ7</accession>
<keyword evidence="2" id="KW-1185">Reference proteome</keyword>
<gene>
    <name evidence="1" type="ORF">E2980_18485</name>
</gene>
<dbReference type="AlphaFoldDB" id="A0A4Y8LQQ7"/>
<dbReference type="Proteomes" id="UP000297900">
    <property type="component" value="Unassembled WGS sequence"/>
</dbReference>